<dbReference type="Proteomes" id="UP000296706">
    <property type="component" value="Chromosome"/>
</dbReference>
<evidence type="ECO:0000313" key="2">
    <source>
        <dbReference type="EMBL" id="QCC51193.1"/>
    </source>
</evidence>
<dbReference type="InterPro" id="IPR001279">
    <property type="entry name" value="Metallo-B-lactamas"/>
</dbReference>
<dbReference type="EMBL" id="CP031310">
    <property type="protein sequence ID" value="QCC51193.1"/>
    <property type="molecule type" value="Genomic_DNA"/>
</dbReference>
<dbReference type="STRING" id="1457250.GCA_000755225_01299"/>
<dbReference type="SMART" id="SM00849">
    <property type="entry name" value="Lactamase_B"/>
    <property type="match status" value="1"/>
</dbReference>
<feature type="domain" description="Metallo-beta-lactamase" evidence="1">
    <location>
        <begin position="16"/>
        <end position="205"/>
    </location>
</feature>
<reference evidence="2 3" key="1">
    <citation type="journal article" date="2019" name="Nat. Commun.">
        <title>A new type of DNA phosphorothioation-based antiviral system in archaea.</title>
        <authorList>
            <person name="Xiong L."/>
            <person name="Liu S."/>
            <person name="Chen S."/>
            <person name="Xiao Y."/>
            <person name="Zhu B."/>
            <person name="Gao Y."/>
            <person name="Zhang Y."/>
            <person name="Chen B."/>
            <person name="Luo J."/>
            <person name="Deng Z."/>
            <person name="Chen X."/>
            <person name="Wang L."/>
            <person name="Chen S."/>
        </authorList>
    </citation>
    <scope>NUCLEOTIDE SEQUENCE [LARGE SCALE GENOMIC DNA]</scope>
    <source>
        <strain evidence="2 3">CBA1105</strain>
    </source>
</reference>
<dbReference type="OrthoDB" id="197151at2157"/>
<gene>
    <name evidence="2" type="ORF">DV733_08030</name>
</gene>
<proteinExistence type="predicted"/>
<dbReference type="InterPro" id="IPR050855">
    <property type="entry name" value="NDM-1-like"/>
</dbReference>
<dbReference type="PANTHER" id="PTHR42951">
    <property type="entry name" value="METALLO-BETA-LACTAMASE DOMAIN-CONTAINING"/>
    <property type="match status" value="1"/>
</dbReference>
<accession>A0A4D6HB35</accession>
<dbReference type="SUPFAM" id="SSF56281">
    <property type="entry name" value="Metallo-hydrolase/oxidoreductase"/>
    <property type="match status" value="1"/>
</dbReference>
<dbReference type="Gene3D" id="3.60.15.10">
    <property type="entry name" value="Ribonuclease Z/Hydroxyacylglutathione hydrolase-like"/>
    <property type="match status" value="1"/>
</dbReference>
<name>A0A4D6HB35_9EURY</name>
<dbReference type="CDD" id="cd07721">
    <property type="entry name" value="yflN-like_MBL-fold"/>
    <property type="match status" value="1"/>
</dbReference>
<evidence type="ECO:0000313" key="3">
    <source>
        <dbReference type="Proteomes" id="UP000296706"/>
    </source>
</evidence>
<dbReference type="AlphaFoldDB" id="A0A4D6HB35"/>
<keyword evidence="3" id="KW-1185">Reference proteome</keyword>
<dbReference type="PANTHER" id="PTHR42951:SF4">
    <property type="entry name" value="ACYL-COENZYME A THIOESTERASE MBLAC2"/>
    <property type="match status" value="1"/>
</dbReference>
<protein>
    <submittedName>
        <fullName evidence="2">MBL fold metallo-hydrolase</fullName>
    </submittedName>
</protein>
<dbReference type="GeneID" id="39847806"/>
<evidence type="ECO:0000259" key="1">
    <source>
        <dbReference type="SMART" id="SM00849"/>
    </source>
</evidence>
<dbReference type="InterPro" id="IPR036866">
    <property type="entry name" value="RibonucZ/Hydroxyglut_hydro"/>
</dbReference>
<dbReference type="RefSeq" id="WP_049995195.1">
    <property type="nucleotide sequence ID" value="NZ_CP031310.1"/>
</dbReference>
<dbReference type="Pfam" id="PF00753">
    <property type="entry name" value="Lactamase_B"/>
    <property type="match status" value="1"/>
</dbReference>
<organism evidence="2 3">
    <name type="scientific">Halapricum salinum</name>
    <dbReference type="NCBI Taxonomy" id="1457250"/>
    <lineage>
        <taxon>Archaea</taxon>
        <taxon>Methanobacteriati</taxon>
        <taxon>Methanobacteriota</taxon>
        <taxon>Stenosarchaea group</taxon>
        <taxon>Halobacteria</taxon>
        <taxon>Halobacteriales</taxon>
        <taxon>Haloarculaceae</taxon>
        <taxon>Halapricum</taxon>
    </lineage>
</organism>
<dbReference type="KEGG" id="hsn:DV733_08030"/>
<keyword evidence="2" id="KW-0378">Hydrolase</keyword>
<dbReference type="GO" id="GO:0016787">
    <property type="term" value="F:hydrolase activity"/>
    <property type="evidence" value="ECO:0007669"/>
    <property type="project" value="UniProtKB-KW"/>
</dbReference>
<sequence length="224" mass="24538">MVTELTDGVWWFDLRGVNAYLVEDGEAVTLVDAGIPYDHRRLVGGLDQLGYSPRDLDRVLVTHYDFDHVGGLGRLPRFDGTIYAGAPDAPLIAGDRKPEWRTHKGFSQRVTAPLLSAPADPVEPLDDGDTVGSFTVYHTPGHTTGHVCYVSESLSVAFLGDLVRESGGRLEASPWALSEDTDQVRASIRRLADDAPDFEVAAMGHGVPFRENGSRRLRELADRL</sequence>